<evidence type="ECO:0000313" key="3">
    <source>
        <dbReference type="Proteomes" id="UP001589607"/>
    </source>
</evidence>
<dbReference type="PANTHER" id="PTHR43792">
    <property type="entry name" value="GNAT FAMILY, PUTATIVE (AFU_ORTHOLOGUE AFUA_3G00765)-RELATED-RELATED"/>
    <property type="match status" value="1"/>
</dbReference>
<reference evidence="2 3" key="1">
    <citation type="submission" date="2024-09" db="EMBL/GenBank/DDBJ databases">
        <authorList>
            <person name="Sun Q."/>
            <person name="Mori K."/>
        </authorList>
    </citation>
    <scope>NUCLEOTIDE SEQUENCE [LARGE SCALE GENOMIC DNA]</scope>
    <source>
        <strain evidence="2 3">CECT 7955</strain>
    </source>
</reference>
<dbReference type="Pfam" id="PF13302">
    <property type="entry name" value="Acetyltransf_3"/>
    <property type="match status" value="1"/>
</dbReference>
<dbReference type="PANTHER" id="PTHR43792:SF13">
    <property type="entry name" value="ACETYLTRANSFERASE"/>
    <property type="match status" value="1"/>
</dbReference>
<dbReference type="Gene3D" id="3.40.630.30">
    <property type="match status" value="1"/>
</dbReference>
<gene>
    <name evidence="2" type="ORF">ACFFVF_19800</name>
</gene>
<dbReference type="InterPro" id="IPR051531">
    <property type="entry name" value="N-acetyltransferase"/>
</dbReference>
<accession>A0ABV5GVB5</accession>
<organism evidence="2 3">
    <name type="scientific">Flavobacterium jumunjinense</name>
    <dbReference type="NCBI Taxonomy" id="998845"/>
    <lineage>
        <taxon>Bacteria</taxon>
        <taxon>Pseudomonadati</taxon>
        <taxon>Bacteroidota</taxon>
        <taxon>Flavobacteriia</taxon>
        <taxon>Flavobacteriales</taxon>
        <taxon>Flavobacteriaceae</taxon>
        <taxon>Flavobacterium</taxon>
    </lineage>
</organism>
<dbReference type="SUPFAM" id="SSF55729">
    <property type="entry name" value="Acyl-CoA N-acyltransferases (Nat)"/>
    <property type="match status" value="1"/>
</dbReference>
<keyword evidence="2" id="KW-0012">Acyltransferase</keyword>
<protein>
    <submittedName>
        <fullName evidence="2">GNAT family N-acetyltransferase</fullName>
        <ecNumber evidence="2">2.3.-.-</ecNumber>
    </submittedName>
</protein>
<name>A0ABV5GVB5_9FLAO</name>
<dbReference type="GO" id="GO:0016746">
    <property type="term" value="F:acyltransferase activity"/>
    <property type="evidence" value="ECO:0007669"/>
    <property type="project" value="UniProtKB-KW"/>
</dbReference>
<keyword evidence="2" id="KW-0808">Transferase</keyword>
<proteinExistence type="predicted"/>
<dbReference type="InterPro" id="IPR016181">
    <property type="entry name" value="Acyl_CoA_acyltransferase"/>
</dbReference>
<evidence type="ECO:0000313" key="2">
    <source>
        <dbReference type="EMBL" id="MFB9098755.1"/>
    </source>
</evidence>
<dbReference type="RefSeq" id="WP_379678500.1">
    <property type="nucleotide sequence ID" value="NZ_JBHMEY010000094.1"/>
</dbReference>
<comment type="caution">
    <text evidence="2">The sequence shown here is derived from an EMBL/GenBank/DDBJ whole genome shotgun (WGS) entry which is preliminary data.</text>
</comment>
<dbReference type="EMBL" id="JBHMEY010000094">
    <property type="protein sequence ID" value="MFB9098755.1"/>
    <property type="molecule type" value="Genomic_DNA"/>
</dbReference>
<keyword evidence="3" id="KW-1185">Reference proteome</keyword>
<dbReference type="EC" id="2.3.-.-" evidence="2"/>
<evidence type="ECO:0000259" key="1">
    <source>
        <dbReference type="Pfam" id="PF13302"/>
    </source>
</evidence>
<sequence>MDIIGIERHDNNKKIETERLILKPLTYDQLVKYTKCDNSLEEELNLNRTSRTISPELKEAFEQTILPNVADKSKNYLYSTLWTAISKNENKMVGDLCIVGEPNSDGEIEIGYGTYDGFQNKGFMTEVVSGIVVWTKTQPTVKGIIASTDKTNEASFKVLEKNNFIKIGETETLFNWKLEVK</sequence>
<dbReference type="Proteomes" id="UP001589607">
    <property type="component" value="Unassembled WGS sequence"/>
</dbReference>
<dbReference type="InterPro" id="IPR000182">
    <property type="entry name" value="GNAT_dom"/>
</dbReference>
<feature type="domain" description="N-acetyltransferase" evidence="1">
    <location>
        <begin position="19"/>
        <end position="164"/>
    </location>
</feature>